<dbReference type="Gene3D" id="3.60.15.10">
    <property type="entry name" value="Ribonuclease Z/Hydroxyacylglutathione hydrolase-like"/>
    <property type="match status" value="1"/>
</dbReference>
<evidence type="ECO:0000313" key="2">
    <source>
        <dbReference type="Proteomes" id="UP000317378"/>
    </source>
</evidence>
<accession>A0A505DHE4</accession>
<dbReference type="PANTHER" id="PTHR30619">
    <property type="entry name" value="DNA INTERNALIZATION/COMPETENCE PROTEIN COMEC/REC2"/>
    <property type="match status" value="1"/>
</dbReference>
<evidence type="ECO:0000313" key="1">
    <source>
        <dbReference type="EMBL" id="TPQ18596.1"/>
    </source>
</evidence>
<dbReference type="EMBL" id="VCHX02000173">
    <property type="protein sequence ID" value="TPQ18596.1"/>
    <property type="molecule type" value="Genomic_DNA"/>
</dbReference>
<dbReference type="Proteomes" id="UP000317378">
    <property type="component" value="Unassembled WGS sequence"/>
</dbReference>
<dbReference type="InterPro" id="IPR052159">
    <property type="entry name" value="Competence_DNA_uptake"/>
</dbReference>
<protein>
    <recommendedName>
        <fullName evidence="3">MBL fold metallo-hydrolase</fullName>
    </recommendedName>
</protein>
<dbReference type="RefSeq" id="WP_140935974.1">
    <property type="nucleotide sequence ID" value="NZ_QXMJ01000173.1"/>
</dbReference>
<dbReference type="AlphaFoldDB" id="A0A505DHE4"/>
<gene>
    <name evidence="1" type="ORF">FGD71_030005</name>
</gene>
<evidence type="ECO:0008006" key="3">
    <source>
        <dbReference type="Google" id="ProtNLM"/>
    </source>
</evidence>
<keyword evidence="2" id="KW-1185">Reference proteome</keyword>
<dbReference type="PANTHER" id="PTHR30619:SF1">
    <property type="entry name" value="RECOMBINATION PROTEIN 2"/>
    <property type="match status" value="1"/>
</dbReference>
<reference evidence="1 2" key="1">
    <citation type="submission" date="2019-06" db="EMBL/GenBank/DDBJ databases">
        <title>Streptomyces sporangiiformans sp. nov., a novel actinomycete isolated from soil in Mount Song.</title>
        <authorList>
            <person name="Han L."/>
        </authorList>
    </citation>
    <scope>NUCLEOTIDE SEQUENCE [LARGE SCALE GENOMIC DNA]</scope>
    <source>
        <strain evidence="1 2">NEAU-SSA 1</strain>
    </source>
</reference>
<name>A0A505DHE4_9ACTN</name>
<dbReference type="SUPFAM" id="SSF56281">
    <property type="entry name" value="Metallo-hydrolase/oxidoreductase"/>
    <property type="match status" value="1"/>
</dbReference>
<proteinExistence type="predicted"/>
<dbReference type="InterPro" id="IPR036866">
    <property type="entry name" value="RibonucZ/Hydroxyglut_hydro"/>
</dbReference>
<comment type="caution">
    <text evidence="1">The sequence shown here is derived from an EMBL/GenBank/DDBJ whole genome shotgun (WGS) entry which is preliminary data.</text>
</comment>
<sequence length="311" mass="32904">MDVPAIMPLLEAMGRVGASTVDHLILSHADNDHIKGAAALMAHDEVAVKALWANPDSTKLSEAFIDLLTVAADRHKRGLIDVRTNLNVGANGALDCGRIGVRILHPGILWAGVGPAKGKHPVGSITSNGMSAVVRIELDGSPAVLLPGDLDAKGFAEMQRVGVDMTAPVLVFPHHGGRSGAADNREFARELAIAVQPDLVIFSHGRSSFLNPRKEIVDGIRDALGSKVQIACTQVSRACHASSLPASTSGQSGIYSRFACAGSLSITATSRGISWSPGVRRHSVTVDSLESPMCRTRELDADHRMLQIEKE</sequence>
<organism evidence="1 2">
    <name type="scientific">Streptomyces sporangiiformans</name>
    <dbReference type="NCBI Taxonomy" id="2315329"/>
    <lineage>
        <taxon>Bacteria</taxon>
        <taxon>Bacillati</taxon>
        <taxon>Actinomycetota</taxon>
        <taxon>Actinomycetes</taxon>
        <taxon>Kitasatosporales</taxon>
        <taxon>Streptomycetaceae</taxon>
        <taxon>Streptomyces</taxon>
    </lineage>
</organism>